<comment type="caution">
    <text evidence="4">The sequence shown here is derived from an EMBL/GenBank/DDBJ whole genome shotgun (WGS) entry which is preliminary data.</text>
</comment>
<reference evidence="4 5" key="1">
    <citation type="submission" date="2023-02" db="EMBL/GenBank/DDBJ databases">
        <title>LHISI_Scaffold_Assembly.</title>
        <authorList>
            <person name="Stuart O.P."/>
            <person name="Cleave R."/>
            <person name="Magrath M.J.L."/>
            <person name="Mikheyev A.S."/>
        </authorList>
    </citation>
    <scope>NUCLEOTIDE SEQUENCE [LARGE SCALE GENOMIC DNA]</scope>
    <source>
        <strain evidence="4">Daus_M_001</strain>
        <tissue evidence="4">Leg muscle</tissue>
    </source>
</reference>
<gene>
    <name evidence="4" type="ORF">PR048_028741</name>
</gene>
<keyword evidence="2" id="KW-0808">Transferase</keyword>
<dbReference type="InterPro" id="IPR001453">
    <property type="entry name" value="MoaB/Mog_dom"/>
</dbReference>
<dbReference type="EMBL" id="JARBHB010000013">
    <property type="protein sequence ID" value="KAJ8869733.1"/>
    <property type="molecule type" value="Genomic_DNA"/>
</dbReference>
<evidence type="ECO:0000313" key="4">
    <source>
        <dbReference type="EMBL" id="KAJ8869733.1"/>
    </source>
</evidence>
<dbReference type="PANTHER" id="PTHR10192">
    <property type="entry name" value="MOLYBDOPTERIN BIOSYNTHESIS PROTEIN"/>
    <property type="match status" value="1"/>
</dbReference>
<evidence type="ECO:0000256" key="1">
    <source>
        <dbReference type="ARBA" id="ARBA00007589"/>
    </source>
</evidence>
<proteinExistence type="inferred from homology"/>
<keyword evidence="2" id="KW-0500">Molybdenum</keyword>
<dbReference type="InterPro" id="IPR036425">
    <property type="entry name" value="MoaB/Mog-like_dom_sf"/>
</dbReference>
<dbReference type="Proteomes" id="UP001159363">
    <property type="component" value="Chromosome 12"/>
</dbReference>
<comment type="catalytic activity">
    <reaction evidence="2">
        <text>adenylyl-molybdopterin + molybdate = Mo-molybdopterin + AMP + H(+)</text>
        <dbReference type="Rhea" id="RHEA:35047"/>
        <dbReference type="ChEBI" id="CHEBI:15378"/>
        <dbReference type="ChEBI" id="CHEBI:36264"/>
        <dbReference type="ChEBI" id="CHEBI:62727"/>
        <dbReference type="ChEBI" id="CHEBI:71302"/>
        <dbReference type="ChEBI" id="CHEBI:456215"/>
    </reaction>
</comment>
<keyword evidence="2" id="KW-0501">Molybdenum cofactor biosynthesis</keyword>
<protein>
    <recommendedName>
        <fullName evidence="3">MoaB/Mog domain-containing protein</fullName>
    </recommendedName>
</protein>
<evidence type="ECO:0000256" key="2">
    <source>
        <dbReference type="RuleBase" id="RU365090"/>
    </source>
</evidence>
<keyword evidence="2" id="KW-0460">Magnesium</keyword>
<dbReference type="PANTHER" id="PTHR10192:SF5">
    <property type="entry name" value="GEPHYRIN"/>
    <property type="match status" value="1"/>
</dbReference>
<comment type="catalytic activity">
    <reaction evidence="2">
        <text>molybdopterin + ATP + H(+) = adenylyl-molybdopterin + diphosphate</text>
        <dbReference type="Rhea" id="RHEA:31331"/>
        <dbReference type="ChEBI" id="CHEBI:15378"/>
        <dbReference type="ChEBI" id="CHEBI:30616"/>
        <dbReference type="ChEBI" id="CHEBI:33019"/>
        <dbReference type="ChEBI" id="CHEBI:58698"/>
        <dbReference type="ChEBI" id="CHEBI:62727"/>
    </reaction>
</comment>
<dbReference type="SUPFAM" id="SSF53218">
    <property type="entry name" value="Molybdenum cofactor biosynthesis proteins"/>
    <property type="match status" value="1"/>
</dbReference>
<comment type="pathway">
    <text evidence="2">Cofactor biosynthesis; molybdopterin biosynthesis.</text>
</comment>
<comment type="similarity">
    <text evidence="1">In the N-terminal section; belongs to the MoaB/Mog family.</text>
</comment>
<keyword evidence="2" id="KW-0479">Metal-binding</keyword>
<dbReference type="Gene3D" id="3.40.980.10">
    <property type="entry name" value="MoaB/Mog-like domain"/>
    <property type="match status" value="1"/>
</dbReference>
<accession>A0ABQ9GBV0</accession>
<comment type="function">
    <text evidence="2">Catalyzes two steps in the biosynthesis of the molybdenum cofactor. In the first step, molybdopterin is adenylated. Subsequently, molybdate is inserted into adenylated molybdopterin and AMP is released.</text>
</comment>
<comment type="similarity">
    <text evidence="2">Belongs to the MoeA family.</text>
</comment>
<organism evidence="4 5">
    <name type="scientific">Dryococelus australis</name>
    <dbReference type="NCBI Taxonomy" id="614101"/>
    <lineage>
        <taxon>Eukaryota</taxon>
        <taxon>Metazoa</taxon>
        <taxon>Ecdysozoa</taxon>
        <taxon>Arthropoda</taxon>
        <taxon>Hexapoda</taxon>
        <taxon>Insecta</taxon>
        <taxon>Pterygota</taxon>
        <taxon>Neoptera</taxon>
        <taxon>Polyneoptera</taxon>
        <taxon>Phasmatodea</taxon>
        <taxon>Verophasmatodea</taxon>
        <taxon>Anareolatae</taxon>
        <taxon>Phasmatidae</taxon>
        <taxon>Eurycanthinae</taxon>
        <taxon>Dryococelus</taxon>
    </lineage>
</organism>
<feature type="domain" description="MoaB/Mog" evidence="3">
    <location>
        <begin position="5"/>
        <end position="52"/>
    </location>
</feature>
<keyword evidence="5" id="KW-1185">Reference proteome</keyword>
<dbReference type="InterPro" id="IPR038987">
    <property type="entry name" value="MoeA-like"/>
</dbReference>
<evidence type="ECO:0000259" key="3">
    <source>
        <dbReference type="Pfam" id="PF00994"/>
    </source>
</evidence>
<evidence type="ECO:0000313" key="5">
    <source>
        <dbReference type="Proteomes" id="UP001159363"/>
    </source>
</evidence>
<sequence length="75" mass="8264">MLTKMKDALSAGDVVVTTGSVSMGERDILKEVLVTDLGATVHFGRVFMKPGSSSYSVNCRIFQFELVYEESTLRN</sequence>
<name>A0ABQ9GBV0_9NEOP</name>
<dbReference type="Pfam" id="PF00994">
    <property type="entry name" value="MoCF_biosynth"/>
    <property type="match status" value="1"/>
</dbReference>
<comment type="cofactor">
    <cofactor evidence="2">
        <name>Mg(2+)</name>
        <dbReference type="ChEBI" id="CHEBI:18420"/>
    </cofactor>
</comment>